<dbReference type="EMBL" id="OKRB01000107">
    <property type="protein sequence ID" value="SPE25214.1"/>
    <property type="molecule type" value="Genomic_DNA"/>
</dbReference>
<reference evidence="10" key="1">
    <citation type="submission" date="2018-02" db="EMBL/GenBank/DDBJ databases">
        <authorList>
            <person name="Hausmann B."/>
        </authorList>
    </citation>
    <scope>NUCLEOTIDE SEQUENCE [LARGE SCALE GENOMIC DNA]</scope>
    <source>
        <strain evidence="10">Peat soil MAG SbA5</strain>
    </source>
</reference>
<dbReference type="Pfam" id="PF22848">
    <property type="entry name" value="ASD1_dom"/>
    <property type="match status" value="1"/>
</dbReference>
<dbReference type="Proteomes" id="UP000239735">
    <property type="component" value="Unassembled WGS sequence"/>
</dbReference>
<dbReference type="PROSITE" id="PS51318">
    <property type="entry name" value="TAT"/>
    <property type="match status" value="1"/>
</dbReference>
<dbReference type="NCBIfam" id="TIGR01409">
    <property type="entry name" value="TAT_signal_seq"/>
    <property type="match status" value="1"/>
</dbReference>
<dbReference type="Pfam" id="PF06964">
    <property type="entry name" value="Alpha-L-AF_C"/>
    <property type="match status" value="1"/>
</dbReference>
<feature type="domain" description="Alpha-L-arabinofuranosidase C-terminal" evidence="8">
    <location>
        <begin position="328"/>
        <end position="541"/>
    </location>
</feature>
<dbReference type="Gene3D" id="3.20.20.80">
    <property type="entry name" value="Glycosidases"/>
    <property type="match status" value="1"/>
</dbReference>
<sequence length="549" mass="60646">MKSVSRRQFLKKATQAGMAVAAGAAANRFAIAQGRTTTRVVIDSERQIATIDHNLFGSFLEQLGRAIYEGIYEPGSKFADSNGFRTDVMREIRDLGVPIIRWPGGNFVSGYHWLDGVGPKNKRPAVLDKAWDTLETNQFGTDEFITWAHTVGTEPLFGLNFGTGTAEDAAALVEYCNVAKGTKWSELRRTNGYDQPHNVKYWCVGNEMDGPWQIGHMPASEYGLKATDAARQMRAIDPTIKLIACGSSGPFMPTYIEWDRTVLEECYDLVDGISLHHYWGNTEETGGNSQVYMAMNLAMDRQIQEIAAVCDTVRAQKRSGKELFLSFDEWNVWYRARGGDFADGHGKAAPHLLEEPYNLEDALLVGGLANSLIRHSNRVKVACLAQLVNVIAPIATNDDGILRHTIYYPYAWALKYARGRALSIEPEGPGYEVATLGVPIERGGLPLPGFGQVGYVDVTATLDTEAKTTTLFLFNRDLERPQDVEIVWHDLTPTGVHTFMTMTGADLKAGNTFADPKRVTPQTLENPKVGARMTLQLPARSYSVLSLAL</sequence>
<dbReference type="InterPro" id="IPR006311">
    <property type="entry name" value="TAT_signal"/>
</dbReference>
<keyword evidence="7 9" id="KW-0326">Glycosidase</keyword>
<dbReference type="AlphaFoldDB" id="A0A2N9LPW1"/>
<dbReference type="PANTHER" id="PTHR43576:SF3">
    <property type="entry name" value="ALPHA-L-ARABINOFURANOSIDASE C"/>
    <property type="match status" value="1"/>
</dbReference>
<dbReference type="InterPro" id="IPR019546">
    <property type="entry name" value="TAT_signal_bac_arc"/>
</dbReference>
<dbReference type="SUPFAM" id="SSF51445">
    <property type="entry name" value="(Trans)glycosidases"/>
    <property type="match status" value="1"/>
</dbReference>
<evidence type="ECO:0000259" key="8">
    <source>
        <dbReference type="SMART" id="SM00813"/>
    </source>
</evidence>
<dbReference type="InterPro" id="IPR017853">
    <property type="entry name" value="GH"/>
</dbReference>
<keyword evidence="5 9" id="KW-0378">Hydrolase</keyword>
<keyword evidence="6" id="KW-0119">Carbohydrate metabolism</keyword>
<evidence type="ECO:0000313" key="9">
    <source>
        <dbReference type="EMBL" id="SPE25214.1"/>
    </source>
</evidence>
<evidence type="ECO:0000256" key="3">
    <source>
        <dbReference type="ARBA" id="ARBA00011165"/>
    </source>
</evidence>
<evidence type="ECO:0000256" key="7">
    <source>
        <dbReference type="ARBA" id="ARBA00023295"/>
    </source>
</evidence>
<evidence type="ECO:0000313" key="10">
    <source>
        <dbReference type="Proteomes" id="UP000239735"/>
    </source>
</evidence>
<evidence type="ECO:0000256" key="1">
    <source>
        <dbReference type="ARBA" id="ARBA00001462"/>
    </source>
</evidence>
<comment type="similarity">
    <text evidence="2">Belongs to the glycosyl hydrolase 51 family.</text>
</comment>
<accession>A0A2N9LPW1</accession>
<evidence type="ECO:0000256" key="4">
    <source>
        <dbReference type="ARBA" id="ARBA00012670"/>
    </source>
</evidence>
<dbReference type="EC" id="3.2.1.55" evidence="4"/>
<dbReference type="GO" id="GO:0000272">
    <property type="term" value="P:polysaccharide catabolic process"/>
    <property type="evidence" value="ECO:0007669"/>
    <property type="project" value="TreeGrafter"/>
</dbReference>
<dbReference type="PANTHER" id="PTHR43576">
    <property type="entry name" value="ALPHA-L-ARABINOFURANOSIDASE C-RELATED"/>
    <property type="match status" value="1"/>
</dbReference>
<dbReference type="InterPro" id="IPR010720">
    <property type="entry name" value="Alpha-L-AF_C"/>
</dbReference>
<evidence type="ECO:0000256" key="6">
    <source>
        <dbReference type="ARBA" id="ARBA00023277"/>
    </source>
</evidence>
<dbReference type="SMART" id="SM00813">
    <property type="entry name" value="Alpha-L-AF_C"/>
    <property type="match status" value="1"/>
</dbReference>
<dbReference type="GO" id="GO:0046373">
    <property type="term" value="P:L-arabinose metabolic process"/>
    <property type="evidence" value="ECO:0007669"/>
    <property type="project" value="InterPro"/>
</dbReference>
<dbReference type="Gene3D" id="2.60.40.1180">
    <property type="entry name" value="Golgi alpha-mannosidase II"/>
    <property type="match status" value="1"/>
</dbReference>
<dbReference type="GO" id="GO:0046556">
    <property type="term" value="F:alpha-L-arabinofuranosidase activity"/>
    <property type="evidence" value="ECO:0007669"/>
    <property type="project" value="UniProtKB-EC"/>
</dbReference>
<comment type="subunit">
    <text evidence="3">Homohexamer; trimer of dimers.</text>
</comment>
<protein>
    <recommendedName>
        <fullName evidence="4">non-reducing end alpha-L-arabinofuranosidase</fullName>
        <ecNumber evidence="4">3.2.1.55</ecNumber>
    </recommendedName>
</protein>
<name>A0A2N9LPW1_9BACT</name>
<comment type="catalytic activity">
    <reaction evidence="1">
        <text>Hydrolysis of terminal non-reducing alpha-L-arabinofuranoside residues in alpha-L-arabinosides.</text>
        <dbReference type="EC" id="3.2.1.55"/>
    </reaction>
</comment>
<dbReference type="SUPFAM" id="SSF51011">
    <property type="entry name" value="Glycosyl hydrolase domain"/>
    <property type="match status" value="1"/>
</dbReference>
<organism evidence="9 10">
    <name type="scientific">Candidatus Sulfuritelmatomonas gaucii</name>
    <dbReference type="NCBI Taxonomy" id="2043161"/>
    <lineage>
        <taxon>Bacteria</taxon>
        <taxon>Pseudomonadati</taxon>
        <taxon>Acidobacteriota</taxon>
        <taxon>Terriglobia</taxon>
        <taxon>Terriglobales</taxon>
        <taxon>Acidobacteriaceae</taxon>
        <taxon>Candidatus Sulfuritelmatomonas</taxon>
    </lineage>
</organism>
<evidence type="ECO:0000256" key="2">
    <source>
        <dbReference type="ARBA" id="ARBA00007186"/>
    </source>
</evidence>
<evidence type="ECO:0000256" key="5">
    <source>
        <dbReference type="ARBA" id="ARBA00022801"/>
    </source>
</evidence>
<dbReference type="InterPro" id="IPR055235">
    <property type="entry name" value="ASD1_cat"/>
</dbReference>
<gene>
    <name evidence="9" type="primary">abfA</name>
    <name evidence="9" type="ORF">SBA5_490006</name>
</gene>
<proteinExistence type="inferred from homology"/>
<dbReference type="InterPro" id="IPR013780">
    <property type="entry name" value="Glyco_hydro_b"/>
</dbReference>